<dbReference type="GO" id="GO:0005737">
    <property type="term" value="C:cytoplasm"/>
    <property type="evidence" value="ECO:0007669"/>
    <property type="project" value="InterPro"/>
</dbReference>
<evidence type="ECO:0000313" key="4">
    <source>
        <dbReference type="Proteomes" id="UP000320386"/>
    </source>
</evidence>
<dbReference type="EMBL" id="CP036280">
    <property type="protein sequence ID" value="QDU70493.1"/>
    <property type="molecule type" value="Genomic_DNA"/>
</dbReference>
<dbReference type="InterPro" id="IPR009015">
    <property type="entry name" value="Fucose_isomerase_N/cen_sf"/>
</dbReference>
<dbReference type="PANTHER" id="PTHR36120">
    <property type="entry name" value="FUCOSE ISOMERASE"/>
    <property type="match status" value="1"/>
</dbReference>
<evidence type="ECO:0000256" key="1">
    <source>
        <dbReference type="ARBA" id="ARBA00023235"/>
    </source>
</evidence>
<dbReference type="KEGG" id="mcad:Pan265_03210"/>
<dbReference type="GO" id="GO:0016861">
    <property type="term" value="F:intramolecular oxidoreductase activity, interconverting aldoses and ketoses"/>
    <property type="evidence" value="ECO:0007669"/>
    <property type="project" value="InterPro"/>
</dbReference>
<evidence type="ECO:0000313" key="3">
    <source>
        <dbReference type="EMBL" id="QDU70493.1"/>
    </source>
</evidence>
<dbReference type="AlphaFoldDB" id="A0A518BU32"/>
<name>A0A518BU32_9BACT</name>
<keyword evidence="1" id="KW-0413">Isomerase</keyword>
<dbReference type="PANTHER" id="PTHR36120:SF2">
    <property type="entry name" value="FUCOSE ISOMERASE"/>
    <property type="match status" value="1"/>
</dbReference>
<evidence type="ECO:0008006" key="5">
    <source>
        <dbReference type="Google" id="ProtNLM"/>
    </source>
</evidence>
<keyword evidence="2" id="KW-0119">Carbohydrate metabolism</keyword>
<organism evidence="3 4">
    <name type="scientific">Mucisphaera calidilacus</name>
    <dbReference type="NCBI Taxonomy" id="2527982"/>
    <lineage>
        <taxon>Bacteria</taxon>
        <taxon>Pseudomonadati</taxon>
        <taxon>Planctomycetota</taxon>
        <taxon>Phycisphaerae</taxon>
        <taxon>Phycisphaerales</taxon>
        <taxon>Phycisphaeraceae</taxon>
        <taxon>Mucisphaera</taxon>
    </lineage>
</organism>
<protein>
    <recommendedName>
        <fullName evidence="5">L-fucose isomerase</fullName>
    </recommendedName>
</protein>
<proteinExistence type="predicted"/>
<dbReference type="GO" id="GO:0005996">
    <property type="term" value="P:monosaccharide metabolic process"/>
    <property type="evidence" value="ECO:0007669"/>
    <property type="project" value="InterPro"/>
</dbReference>
<keyword evidence="4" id="KW-1185">Reference proteome</keyword>
<evidence type="ECO:0000256" key="2">
    <source>
        <dbReference type="ARBA" id="ARBA00023277"/>
    </source>
</evidence>
<dbReference type="Proteomes" id="UP000320386">
    <property type="component" value="Chromosome"/>
</dbReference>
<dbReference type="SUPFAM" id="SSF53743">
    <property type="entry name" value="FucI/AraA N-terminal and middle domains"/>
    <property type="match status" value="1"/>
</dbReference>
<accession>A0A518BU32</accession>
<reference evidence="3 4" key="1">
    <citation type="submission" date="2019-02" db="EMBL/GenBank/DDBJ databases">
        <title>Deep-cultivation of Planctomycetes and their phenomic and genomic characterization uncovers novel biology.</title>
        <authorList>
            <person name="Wiegand S."/>
            <person name="Jogler M."/>
            <person name="Boedeker C."/>
            <person name="Pinto D."/>
            <person name="Vollmers J."/>
            <person name="Rivas-Marin E."/>
            <person name="Kohn T."/>
            <person name="Peeters S.H."/>
            <person name="Heuer A."/>
            <person name="Rast P."/>
            <person name="Oberbeckmann S."/>
            <person name="Bunk B."/>
            <person name="Jeske O."/>
            <person name="Meyerdierks A."/>
            <person name="Storesund J.E."/>
            <person name="Kallscheuer N."/>
            <person name="Luecker S."/>
            <person name="Lage O.M."/>
            <person name="Pohl T."/>
            <person name="Merkel B.J."/>
            <person name="Hornburger P."/>
            <person name="Mueller R.-W."/>
            <person name="Bruemmer F."/>
            <person name="Labrenz M."/>
            <person name="Spormann A.M."/>
            <person name="Op den Camp H."/>
            <person name="Overmann J."/>
            <person name="Amann R."/>
            <person name="Jetten M.S.M."/>
            <person name="Mascher T."/>
            <person name="Medema M.H."/>
            <person name="Devos D.P."/>
            <person name="Kaster A.-K."/>
            <person name="Ovreas L."/>
            <person name="Rohde M."/>
            <person name="Galperin M.Y."/>
            <person name="Jogler C."/>
        </authorList>
    </citation>
    <scope>NUCLEOTIDE SEQUENCE [LARGE SCALE GENOMIC DNA]</scope>
    <source>
        <strain evidence="3 4">Pan265</strain>
    </source>
</reference>
<sequence length="453" mass="49415">MSMIDRVSRVPVLCFGSPVYWEREEALRAACREVVSWLSAEEEGRSSPRPEAVLIREESDLLRWRAERSRRDGMVIFVALSGGVQPLMLKAAEGRDHVVLAHAYLAQGSERFRSLAGELMHRNAHPASTDVYACLRRQRQGVTWASSASEVWDAMIGWQARERMRGARIVMIGETEPWVINSCRSPERARGVFGCDVVPLPLEVLLDRARSVTDEQAREHADDWVGGAQGLVQLDQADVLAASRVYCAMDAILAEHGADGLSIACFSLIGALDTTSCLAVSTFNDRHGRLAACEGDLDAALTMLMLKALGATFVWVANPIIHGARTLDLVHCTAPRCACGGQQPYRLLRHHESGRGVAPEVALPTGRSVTLSRLGDDLSRVALLEGRTHAVDHLPACHTQLRIELDAGQDAIEALLGTHLVMTYGSWAGRIEHFARFAGLETVGSVSVSDVSC</sequence>
<gene>
    <name evidence="3" type="ORF">Pan265_03210</name>
</gene>